<feature type="domain" description="Na+/H+ antiporter NhaC-like C-terminal" evidence="7">
    <location>
        <begin position="10"/>
        <end position="70"/>
    </location>
</feature>
<dbReference type="GO" id="GO:0005886">
    <property type="term" value="C:plasma membrane"/>
    <property type="evidence" value="ECO:0007669"/>
    <property type="project" value="UniProtKB-SubCell"/>
</dbReference>
<evidence type="ECO:0000259" key="7">
    <source>
        <dbReference type="Pfam" id="PF03553"/>
    </source>
</evidence>
<dbReference type="AlphaFoldDB" id="A0A645BPN8"/>
<keyword evidence="5 6" id="KW-0472">Membrane</keyword>
<dbReference type="Pfam" id="PF03553">
    <property type="entry name" value="Na_H_antiporter"/>
    <property type="match status" value="1"/>
</dbReference>
<comment type="caution">
    <text evidence="8">The sequence shown here is derived from an EMBL/GenBank/DDBJ whole genome shotgun (WGS) entry which is preliminary data.</text>
</comment>
<sequence>MAIAFNLPFAYVVGAVISGGLFGDQCSPISDTTILSSTGASCNHIVHVQTQLPYGLTVGISAAIGFLFGGLTGLYALSILITAVILACALLIFSKITSKQEVIA</sequence>
<comment type="subcellular location">
    <subcellularLocation>
        <location evidence="1">Cell membrane</location>
        <topology evidence="1">Multi-pass membrane protein</topology>
    </subcellularLocation>
</comment>
<keyword evidence="4 6" id="KW-1133">Transmembrane helix</keyword>
<evidence type="ECO:0000313" key="8">
    <source>
        <dbReference type="EMBL" id="MPM67245.1"/>
    </source>
</evidence>
<organism evidence="8">
    <name type="scientific">bioreactor metagenome</name>
    <dbReference type="NCBI Taxonomy" id="1076179"/>
    <lineage>
        <taxon>unclassified sequences</taxon>
        <taxon>metagenomes</taxon>
        <taxon>ecological metagenomes</taxon>
    </lineage>
</organism>
<proteinExistence type="predicted"/>
<evidence type="ECO:0000256" key="3">
    <source>
        <dbReference type="ARBA" id="ARBA00022692"/>
    </source>
</evidence>
<evidence type="ECO:0000256" key="2">
    <source>
        <dbReference type="ARBA" id="ARBA00022475"/>
    </source>
</evidence>
<evidence type="ECO:0000256" key="1">
    <source>
        <dbReference type="ARBA" id="ARBA00004651"/>
    </source>
</evidence>
<dbReference type="EMBL" id="VSSQ01021575">
    <property type="protein sequence ID" value="MPM67245.1"/>
    <property type="molecule type" value="Genomic_DNA"/>
</dbReference>
<feature type="transmembrane region" description="Helical" evidence="6">
    <location>
        <begin position="74"/>
        <end position="93"/>
    </location>
</feature>
<keyword evidence="2" id="KW-1003">Cell membrane</keyword>
<evidence type="ECO:0000256" key="5">
    <source>
        <dbReference type="ARBA" id="ARBA00023136"/>
    </source>
</evidence>
<gene>
    <name evidence="8" type="ORF">SDC9_114166</name>
</gene>
<accession>A0A645BPN8</accession>
<name>A0A645BPN8_9ZZZZ</name>
<protein>
    <recommendedName>
        <fullName evidence="7">Na+/H+ antiporter NhaC-like C-terminal domain-containing protein</fullName>
    </recommendedName>
</protein>
<reference evidence="8" key="1">
    <citation type="submission" date="2019-08" db="EMBL/GenBank/DDBJ databases">
        <authorList>
            <person name="Kucharzyk K."/>
            <person name="Murdoch R.W."/>
            <person name="Higgins S."/>
            <person name="Loffler F."/>
        </authorList>
    </citation>
    <scope>NUCLEOTIDE SEQUENCE</scope>
</reference>
<evidence type="ECO:0000256" key="4">
    <source>
        <dbReference type="ARBA" id="ARBA00022989"/>
    </source>
</evidence>
<dbReference type="InterPro" id="IPR018461">
    <property type="entry name" value="Na/H_Antiport_NhaC-like_C"/>
</dbReference>
<keyword evidence="3 6" id="KW-0812">Transmembrane</keyword>
<evidence type="ECO:0000256" key="6">
    <source>
        <dbReference type="SAM" id="Phobius"/>
    </source>
</evidence>
<dbReference type="PANTHER" id="PTHR43478:SF1">
    <property type="entry name" value="NA+_H+ ANTIPORTER NHAC-LIKE C-TERMINAL DOMAIN-CONTAINING PROTEIN"/>
    <property type="match status" value="1"/>
</dbReference>
<dbReference type="PANTHER" id="PTHR43478">
    <property type="entry name" value="NA+/H+ ANTIPORTER-RELATED"/>
    <property type="match status" value="1"/>
</dbReference>